<dbReference type="Pfam" id="PF06803">
    <property type="entry name" value="DUF1232"/>
    <property type="match status" value="1"/>
</dbReference>
<evidence type="ECO:0000259" key="5">
    <source>
        <dbReference type="Pfam" id="PF06803"/>
    </source>
</evidence>
<dbReference type="GO" id="GO:0012505">
    <property type="term" value="C:endomembrane system"/>
    <property type="evidence" value="ECO:0007669"/>
    <property type="project" value="UniProtKB-SubCell"/>
</dbReference>
<evidence type="ECO:0000256" key="2">
    <source>
        <dbReference type="ARBA" id="ARBA00022692"/>
    </source>
</evidence>
<dbReference type="Proteomes" id="UP000236884">
    <property type="component" value="Chromosome"/>
</dbReference>
<evidence type="ECO:0000313" key="7">
    <source>
        <dbReference type="Proteomes" id="UP000236884"/>
    </source>
</evidence>
<dbReference type="KEGG" id="vgo:GJW-30_1_00954"/>
<protein>
    <recommendedName>
        <fullName evidence="5">DUF1232 domain-containing protein</fullName>
    </recommendedName>
</protein>
<dbReference type="OrthoDB" id="9813247at2"/>
<organism evidence="6 7">
    <name type="scientific">Variibacter gotjawalensis</name>
    <dbReference type="NCBI Taxonomy" id="1333996"/>
    <lineage>
        <taxon>Bacteria</taxon>
        <taxon>Pseudomonadati</taxon>
        <taxon>Pseudomonadota</taxon>
        <taxon>Alphaproteobacteria</taxon>
        <taxon>Hyphomicrobiales</taxon>
        <taxon>Nitrobacteraceae</taxon>
        <taxon>Variibacter</taxon>
    </lineage>
</organism>
<gene>
    <name evidence="6" type="ORF">GJW-30_1_00954</name>
</gene>
<evidence type="ECO:0000313" key="6">
    <source>
        <dbReference type="EMBL" id="BAT58429.1"/>
    </source>
</evidence>
<dbReference type="InterPro" id="IPR016983">
    <property type="entry name" value="UCP031804"/>
</dbReference>
<name>A0A0S3PRC0_9BRAD</name>
<proteinExistence type="predicted"/>
<keyword evidence="7" id="KW-1185">Reference proteome</keyword>
<evidence type="ECO:0000256" key="1">
    <source>
        <dbReference type="ARBA" id="ARBA00004127"/>
    </source>
</evidence>
<evidence type="ECO:0000256" key="3">
    <source>
        <dbReference type="ARBA" id="ARBA00022989"/>
    </source>
</evidence>
<sequence>MARSRTADQHAEDEAVVRQGFWAKMKRVAASLPFANDLLAAYYCAFDRDTPLHVKAALMGALAYFVMPFDIMPDVMPLLGYTDDAAVLATAIRMVAGHIKTEHRDAAESAIARVTEG</sequence>
<dbReference type="RefSeq" id="WP_096352328.1">
    <property type="nucleotide sequence ID" value="NZ_AP014946.1"/>
</dbReference>
<feature type="domain" description="DUF1232" evidence="5">
    <location>
        <begin position="54"/>
        <end position="89"/>
    </location>
</feature>
<dbReference type="EMBL" id="AP014946">
    <property type="protein sequence ID" value="BAT58429.1"/>
    <property type="molecule type" value="Genomic_DNA"/>
</dbReference>
<dbReference type="PIRSF" id="PIRSF031804">
    <property type="entry name" value="UCP031804"/>
    <property type="match status" value="1"/>
</dbReference>
<dbReference type="AlphaFoldDB" id="A0A0S3PRC0"/>
<comment type="subcellular location">
    <subcellularLocation>
        <location evidence="1">Endomembrane system</location>
        <topology evidence="1">Multi-pass membrane protein</topology>
    </subcellularLocation>
</comment>
<keyword evidence="3" id="KW-1133">Transmembrane helix</keyword>
<reference evidence="6 7" key="1">
    <citation type="submission" date="2015-08" db="EMBL/GenBank/DDBJ databases">
        <title>Investigation of the bacterial diversity of lava forest soil.</title>
        <authorList>
            <person name="Lee J.S."/>
        </authorList>
    </citation>
    <scope>NUCLEOTIDE SEQUENCE [LARGE SCALE GENOMIC DNA]</scope>
    <source>
        <strain evidence="6 7">GJW-30</strain>
    </source>
</reference>
<accession>A0A0S3PRC0</accession>
<keyword evidence="4" id="KW-0472">Membrane</keyword>
<dbReference type="InterPro" id="IPR010652">
    <property type="entry name" value="DUF1232"/>
</dbReference>
<keyword evidence="2" id="KW-0812">Transmembrane</keyword>
<evidence type="ECO:0000256" key="4">
    <source>
        <dbReference type="ARBA" id="ARBA00023136"/>
    </source>
</evidence>